<dbReference type="EMBL" id="BTRK01000001">
    <property type="protein sequence ID" value="GMR32711.1"/>
    <property type="molecule type" value="Genomic_DNA"/>
</dbReference>
<evidence type="ECO:0000256" key="3">
    <source>
        <dbReference type="ARBA" id="ARBA00022833"/>
    </source>
</evidence>
<feature type="compositionally biased region" description="Basic and acidic residues" evidence="5">
    <location>
        <begin position="47"/>
        <end position="66"/>
    </location>
</feature>
<dbReference type="GO" id="GO:0005737">
    <property type="term" value="C:cytoplasm"/>
    <property type="evidence" value="ECO:0007669"/>
    <property type="project" value="TreeGrafter"/>
</dbReference>
<evidence type="ECO:0000313" key="8">
    <source>
        <dbReference type="Proteomes" id="UP001328107"/>
    </source>
</evidence>
<dbReference type="GO" id="GO:0016567">
    <property type="term" value="P:protein ubiquitination"/>
    <property type="evidence" value="ECO:0007669"/>
    <property type="project" value="TreeGrafter"/>
</dbReference>
<accession>A0AAN4Z529</accession>
<gene>
    <name evidence="7" type="ORF">PMAYCL1PPCAC_02906</name>
</gene>
<feature type="domain" description="RING-type" evidence="6">
    <location>
        <begin position="69"/>
        <end position="112"/>
    </location>
</feature>
<protein>
    <recommendedName>
        <fullName evidence="6">RING-type domain-containing protein</fullName>
    </recommendedName>
</protein>
<feature type="region of interest" description="Disordered" evidence="5">
    <location>
        <begin position="41"/>
        <end position="66"/>
    </location>
</feature>
<dbReference type="AlphaFoldDB" id="A0AAN4Z529"/>
<comment type="caution">
    <text evidence="7">The sequence shown here is derived from an EMBL/GenBank/DDBJ whole genome shotgun (WGS) entry which is preliminary data.</text>
</comment>
<dbReference type="InterPro" id="IPR013083">
    <property type="entry name" value="Znf_RING/FYVE/PHD"/>
</dbReference>
<dbReference type="GO" id="GO:0061630">
    <property type="term" value="F:ubiquitin protein ligase activity"/>
    <property type="evidence" value="ECO:0007669"/>
    <property type="project" value="TreeGrafter"/>
</dbReference>
<evidence type="ECO:0000259" key="6">
    <source>
        <dbReference type="PROSITE" id="PS50089"/>
    </source>
</evidence>
<proteinExistence type="predicted"/>
<dbReference type="PROSITE" id="PS50089">
    <property type="entry name" value="ZF_RING_2"/>
    <property type="match status" value="1"/>
</dbReference>
<keyword evidence="2 4" id="KW-0863">Zinc-finger</keyword>
<keyword evidence="1" id="KW-0479">Metal-binding</keyword>
<evidence type="ECO:0000256" key="5">
    <source>
        <dbReference type="SAM" id="MobiDB-lite"/>
    </source>
</evidence>
<dbReference type="InterPro" id="IPR001841">
    <property type="entry name" value="Znf_RING"/>
</dbReference>
<evidence type="ECO:0000313" key="7">
    <source>
        <dbReference type="EMBL" id="GMR32711.1"/>
    </source>
</evidence>
<name>A0AAN4Z529_9BILA</name>
<dbReference type="SMART" id="SM00184">
    <property type="entry name" value="RING"/>
    <property type="match status" value="1"/>
</dbReference>
<dbReference type="Proteomes" id="UP001328107">
    <property type="component" value="Unassembled WGS sequence"/>
</dbReference>
<evidence type="ECO:0000256" key="1">
    <source>
        <dbReference type="ARBA" id="ARBA00022723"/>
    </source>
</evidence>
<reference evidence="8" key="1">
    <citation type="submission" date="2022-10" db="EMBL/GenBank/DDBJ databases">
        <title>Genome assembly of Pristionchus species.</title>
        <authorList>
            <person name="Yoshida K."/>
            <person name="Sommer R.J."/>
        </authorList>
    </citation>
    <scope>NUCLEOTIDE SEQUENCE [LARGE SCALE GENOMIC DNA]</scope>
    <source>
        <strain evidence="8">RS5460</strain>
    </source>
</reference>
<keyword evidence="8" id="KW-1185">Reference proteome</keyword>
<dbReference type="PANTHER" id="PTHR15710:SF243">
    <property type="entry name" value="E3 UBIQUITIN-PROTEIN LIGASE PRAJA-2 ISOFORM X1"/>
    <property type="match status" value="1"/>
</dbReference>
<keyword evidence="3" id="KW-0862">Zinc</keyword>
<sequence>IEMASYFDEHPESADPLGMARLLLESGLAMEFGLTLERLFPDGRPTSQKELDGLPRKKVEETDKGHDSCPICLAAFEEDKECTLIEMPCKHLFHEKCVLAWLKQTNSCPSCRMKMPDPLEEEWKRQEKRRLERERDLEELHDSMYG</sequence>
<evidence type="ECO:0000256" key="2">
    <source>
        <dbReference type="ARBA" id="ARBA00022771"/>
    </source>
</evidence>
<feature type="region of interest" description="Disordered" evidence="5">
    <location>
        <begin position="122"/>
        <end position="146"/>
    </location>
</feature>
<dbReference type="Gene3D" id="3.30.40.10">
    <property type="entry name" value="Zinc/RING finger domain, C3HC4 (zinc finger)"/>
    <property type="match status" value="1"/>
</dbReference>
<dbReference type="SUPFAM" id="SSF57850">
    <property type="entry name" value="RING/U-box"/>
    <property type="match status" value="1"/>
</dbReference>
<evidence type="ECO:0000256" key="4">
    <source>
        <dbReference type="PROSITE-ProRule" id="PRU00175"/>
    </source>
</evidence>
<dbReference type="PANTHER" id="PTHR15710">
    <property type="entry name" value="E3 UBIQUITIN-PROTEIN LIGASE PRAJA"/>
    <property type="match status" value="1"/>
</dbReference>
<dbReference type="GO" id="GO:0008270">
    <property type="term" value="F:zinc ion binding"/>
    <property type="evidence" value="ECO:0007669"/>
    <property type="project" value="UniProtKB-KW"/>
</dbReference>
<feature type="non-terminal residue" evidence="7">
    <location>
        <position position="1"/>
    </location>
</feature>
<organism evidence="7 8">
    <name type="scientific">Pristionchus mayeri</name>
    <dbReference type="NCBI Taxonomy" id="1317129"/>
    <lineage>
        <taxon>Eukaryota</taxon>
        <taxon>Metazoa</taxon>
        <taxon>Ecdysozoa</taxon>
        <taxon>Nematoda</taxon>
        <taxon>Chromadorea</taxon>
        <taxon>Rhabditida</taxon>
        <taxon>Rhabditina</taxon>
        <taxon>Diplogasteromorpha</taxon>
        <taxon>Diplogasteroidea</taxon>
        <taxon>Neodiplogasteridae</taxon>
        <taxon>Pristionchus</taxon>
    </lineage>
</organism>
<dbReference type="Pfam" id="PF13639">
    <property type="entry name" value="zf-RING_2"/>
    <property type="match status" value="1"/>
</dbReference>